<name>Q9A792_CAUVC</name>
<dbReference type="KEGG" id="ccr:CC_1834"/>
<dbReference type="PANTHER" id="PTHR33993:SF2">
    <property type="entry name" value="VOC DOMAIN-CONTAINING PROTEIN"/>
    <property type="match status" value="1"/>
</dbReference>
<dbReference type="SUPFAM" id="SSF54593">
    <property type="entry name" value="Glyoxalase/Bleomycin resistance protein/Dihydroxybiphenyl dioxygenase"/>
    <property type="match status" value="1"/>
</dbReference>
<gene>
    <name evidence="2" type="ordered locus">CC_1834</name>
</gene>
<accession>Q9A792</accession>
<dbReference type="Gene3D" id="3.10.180.10">
    <property type="entry name" value="2,3-Dihydroxybiphenyl 1,2-Dioxygenase, domain 1"/>
    <property type="match status" value="1"/>
</dbReference>
<organism evidence="2 3">
    <name type="scientific">Caulobacter vibrioides (strain ATCC 19089 / CIP 103742 / CB 15)</name>
    <name type="common">Caulobacter crescentus</name>
    <dbReference type="NCBI Taxonomy" id="190650"/>
    <lineage>
        <taxon>Bacteria</taxon>
        <taxon>Pseudomonadati</taxon>
        <taxon>Pseudomonadota</taxon>
        <taxon>Alphaproteobacteria</taxon>
        <taxon>Caulobacterales</taxon>
        <taxon>Caulobacteraceae</taxon>
        <taxon>Caulobacter</taxon>
    </lineage>
</organism>
<dbReference type="EnsemblBacteria" id="AAK23809">
    <property type="protein sequence ID" value="AAK23809"/>
    <property type="gene ID" value="CC_1834"/>
</dbReference>
<dbReference type="Pfam" id="PF00903">
    <property type="entry name" value="Glyoxalase"/>
    <property type="match status" value="1"/>
</dbReference>
<dbReference type="PIR" id="E87476">
    <property type="entry name" value="E87476"/>
</dbReference>
<dbReference type="InterPro" id="IPR004360">
    <property type="entry name" value="Glyas_Fos-R_dOase_dom"/>
</dbReference>
<dbReference type="InterPro" id="IPR052164">
    <property type="entry name" value="Anthracycline_SecMetBiosynth"/>
</dbReference>
<evidence type="ECO:0000313" key="3">
    <source>
        <dbReference type="Proteomes" id="UP000001816"/>
    </source>
</evidence>
<dbReference type="HOGENOM" id="CLU_127592_0_1_5"/>
<dbReference type="BioCyc" id="CAULO:CC1834-MONOMER"/>
<dbReference type="AlphaFoldDB" id="Q9A792"/>
<dbReference type="InterPro" id="IPR037523">
    <property type="entry name" value="VOC_core"/>
</dbReference>
<dbReference type="PROSITE" id="PS51819">
    <property type="entry name" value="VOC"/>
    <property type="match status" value="1"/>
</dbReference>
<dbReference type="STRING" id="190650.CC_1834"/>
<dbReference type="PATRIC" id="fig|190650.5.peg.1852"/>
<keyword evidence="3" id="KW-1185">Reference proteome</keyword>
<evidence type="ECO:0000313" key="2">
    <source>
        <dbReference type="EMBL" id="AAK23809.1"/>
    </source>
</evidence>
<proteinExistence type="predicted"/>
<sequence>MRGLALLLGDRRTAKAAAVLIIRNAFPPWTQRLQASVLPPWTGDMRNPVYHFEIPVMDMDRAVRFYESVFGWALDQRTIDGYAMAFFPRAEDLPGASGALAKGDVYVPSNTGSIIYFDVDDIDATLRRVGAQGGAVLYPKTHVGPCGYVAEISDSEGNRIGLTAAGD</sequence>
<evidence type="ECO:0000259" key="1">
    <source>
        <dbReference type="PROSITE" id="PS51819"/>
    </source>
</evidence>
<dbReference type="EMBL" id="AE005673">
    <property type="protein sequence ID" value="AAK23809.1"/>
    <property type="molecule type" value="Genomic_DNA"/>
</dbReference>
<dbReference type="Proteomes" id="UP000001816">
    <property type="component" value="Chromosome"/>
</dbReference>
<feature type="domain" description="VOC" evidence="1">
    <location>
        <begin position="48"/>
        <end position="165"/>
    </location>
</feature>
<dbReference type="InterPro" id="IPR029068">
    <property type="entry name" value="Glyas_Bleomycin-R_OHBP_Dase"/>
</dbReference>
<dbReference type="SMR" id="Q9A792"/>
<reference evidence="2 3" key="1">
    <citation type="journal article" date="2001" name="Proc. Natl. Acad. Sci. U.S.A.">
        <title>Complete genome sequence of Caulobacter crescentus.</title>
        <authorList>
            <person name="Nierman W.C."/>
            <person name="Feldblyum T.V."/>
            <person name="Laub M.T."/>
            <person name="Paulsen I.T."/>
            <person name="Nelson K.E."/>
            <person name="Eisen J.A."/>
            <person name="Heidelberg J.F."/>
            <person name="Alley M.R."/>
            <person name="Ohta N."/>
            <person name="Maddock J.R."/>
            <person name="Potocka I."/>
            <person name="Nelson W.C."/>
            <person name="Newton A."/>
            <person name="Stephens C."/>
            <person name="Phadke N.D."/>
            <person name="Ely B."/>
            <person name="DeBoy R.T."/>
            <person name="Dodson R.J."/>
            <person name="Durkin A.S."/>
            <person name="Gwinn M.L."/>
            <person name="Haft D.H."/>
            <person name="Kolonay J.F."/>
            <person name="Smit J."/>
            <person name="Craven M.B."/>
            <person name="Khouri H."/>
            <person name="Shetty J."/>
            <person name="Berry K."/>
            <person name="Utterback T."/>
            <person name="Tran K."/>
            <person name="Wolf A."/>
            <person name="Vamathevan J."/>
            <person name="Ermolaeva M."/>
            <person name="White O."/>
            <person name="Salzberg S.L."/>
            <person name="Venter J.C."/>
            <person name="Shapiro L."/>
            <person name="Fraser C.M."/>
        </authorList>
    </citation>
    <scope>NUCLEOTIDE SEQUENCE [LARGE SCALE GENOMIC DNA]</scope>
    <source>
        <strain evidence="3">ATCC 19089 / CB15</strain>
    </source>
</reference>
<dbReference type="eggNOG" id="COG3324">
    <property type="taxonomic scope" value="Bacteria"/>
</dbReference>
<dbReference type="PANTHER" id="PTHR33993">
    <property type="entry name" value="GLYOXALASE-RELATED"/>
    <property type="match status" value="1"/>
</dbReference>
<dbReference type="CDD" id="cd07247">
    <property type="entry name" value="SgaA_N_like"/>
    <property type="match status" value="1"/>
</dbReference>
<protein>
    <recommendedName>
        <fullName evidence="1">VOC domain-containing protein</fullName>
    </recommendedName>
</protein>